<dbReference type="Pfam" id="PF22785">
    <property type="entry name" value="Tc-R-P"/>
    <property type="match status" value="1"/>
</dbReference>
<gene>
    <name evidence="2" type="ORF">GCM10009030_12550</name>
</gene>
<reference evidence="2" key="2">
    <citation type="submission" date="2020-09" db="EMBL/GenBank/DDBJ databases">
        <authorList>
            <person name="Sun Q."/>
            <person name="Ohkuma M."/>
        </authorList>
    </citation>
    <scope>NUCLEOTIDE SEQUENCE</scope>
    <source>
        <strain evidence="2">JCM 17820</strain>
    </source>
</reference>
<protein>
    <recommendedName>
        <fullName evidence="1">Tyrosine specific protein phosphatases domain-containing protein</fullName>
    </recommendedName>
</protein>
<dbReference type="InterPro" id="IPR029021">
    <property type="entry name" value="Prot-tyrosine_phosphatase-like"/>
</dbReference>
<dbReference type="AlphaFoldDB" id="A0A830GIH4"/>
<sequence>MRRIHAHRFAPAAPDEKYVFGACAPGWHSAASHDAALSDWIQSVRDCQVERVCCLLAGTQLDESGSNVERYADAFGESNVLHVPVPDQQLIGKEALHEEVLPFLATSVDTEVRTVVHCLAGIGRTGQVLAAWLVYNRDYGPRRAIETVQQMGRDPMDAVEYGDADEDALLELLGSVARL</sequence>
<evidence type="ECO:0000313" key="2">
    <source>
        <dbReference type="EMBL" id="GGN90485.1"/>
    </source>
</evidence>
<comment type="caution">
    <text evidence="2">The sequence shown here is derived from an EMBL/GenBank/DDBJ whole genome shotgun (WGS) entry which is preliminary data.</text>
</comment>
<keyword evidence="3" id="KW-1185">Reference proteome</keyword>
<dbReference type="InterPro" id="IPR016130">
    <property type="entry name" value="Tyr_Pase_AS"/>
</dbReference>
<dbReference type="PROSITE" id="PS50056">
    <property type="entry name" value="TYR_PHOSPHATASE_2"/>
    <property type="match status" value="1"/>
</dbReference>
<organism evidence="2 3">
    <name type="scientific">Haloarcula pellucida</name>
    <dbReference type="NCBI Taxonomy" id="1427151"/>
    <lineage>
        <taxon>Archaea</taxon>
        <taxon>Methanobacteriati</taxon>
        <taxon>Methanobacteriota</taxon>
        <taxon>Stenosarchaea group</taxon>
        <taxon>Halobacteria</taxon>
        <taxon>Halobacteriales</taxon>
        <taxon>Haloarculaceae</taxon>
        <taxon>Haloarcula</taxon>
    </lineage>
</organism>
<name>A0A830GIH4_9EURY</name>
<dbReference type="Proteomes" id="UP000605784">
    <property type="component" value="Unassembled WGS sequence"/>
</dbReference>
<proteinExistence type="predicted"/>
<dbReference type="RefSeq" id="WP_188995570.1">
    <property type="nucleotide sequence ID" value="NZ_BMOU01000001.1"/>
</dbReference>
<dbReference type="InterPro" id="IPR000387">
    <property type="entry name" value="Tyr_Pase_dom"/>
</dbReference>
<dbReference type="SUPFAM" id="SSF52799">
    <property type="entry name" value="(Phosphotyrosine protein) phosphatases II"/>
    <property type="match status" value="1"/>
</dbReference>
<dbReference type="PROSITE" id="PS00383">
    <property type="entry name" value="TYR_PHOSPHATASE_1"/>
    <property type="match status" value="1"/>
</dbReference>
<evidence type="ECO:0000313" key="3">
    <source>
        <dbReference type="Proteomes" id="UP000605784"/>
    </source>
</evidence>
<dbReference type="Gene3D" id="3.90.190.10">
    <property type="entry name" value="Protein tyrosine phosphatase superfamily"/>
    <property type="match status" value="1"/>
</dbReference>
<dbReference type="EMBL" id="BMOU01000001">
    <property type="protein sequence ID" value="GGN90485.1"/>
    <property type="molecule type" value="Genomic_DNA"/>
</dbReference>
<reference evidence="2" key="1">
    <citation type="journal article" date="2014" name="Int. J. Syst. Evol. Microbiol.">
        <title>Complete genome sequence of Corynebacterium casei LMG S-19264T (=DSM 44701T), isolated from a smear-ripened cheese.</title>
        <authorList>
            <consortium name="US DOE Joint Genome Institute (JGI-PGF)"/>
            <person name="Walter F."/>
            <person name="Albersmeier A."/>
            <person name="Kalinowski J."/>
            <person name="Ruckert C."/>
        </authorList>
    </citation>
    <scope>NUCLEOTIDE SEQUENCE</scope>
    <source>
        <strain evidence="2">JCM 17820</strain>
    </source>
</reference>
<accession>A0A830GIH4</accession>
<evidence type="ECO:0000259" key="1">
    <source>
        <dbReference type="PROSITE" id="PS50056"/>
    </source>
</evidence>
<feature type="domain" description="Tyrosine specific protein phosphatases" evidence="1">
    <location>
        <begin position="98"/>
        <end position="150"/>
    </location>
</feature>